<keyword evidence="8 18" id="KW-0418">Kinase</keyword>
<dbReference type="GO" id="GO:0005524">
    <property type="term" value="F:ATP binding"/>
    <property type="evidence" value="ECO:0007669"/>
    <property type="project" value="UniProtKB-KW"/>
</dbReference>
<dbReference type="InterPro" id="IPR004358">
    <property type="entry name" value="Sig_transdc_His_kin-like_C"/>
</dbReference>
<evidence type="ECO:0000313" key="19">
    <source>
        <dbReference type="Proteomes" id="UP000192478"/>
    </source>
</evidence>
<keyword evidence="5 15" id="KW-0597">Phosphoprotein</keyword>
<evidence type="ECO:0000256" key="15">
    <source>
        <dbReference type="PROSITE-ProRule" id="PRU00169"/>
    </source>
</evidence>
<sequence length="728" mass="83195">MDRGFLSFLIKQLLQVCYMNNFCDIMKEIALLYELSLNIGKSLDIEEECQSFIQVLLSRKNLDFASVWLKVEEEKEEEYRLVYGKPKFRIDIDRMQNNNMLFALFGSEDYYSVAYTSEIFPQLILEKDVTEGVYIIYRLDDIGVLKLYCSKRKEAFNTKELNQLRDVVKKFATSLKACMVHKKLLKEVDARKKTEKDLKKAKEIAESANETKSQFLANMSHEIRTPMNGIIGMTEMLLTSNLDKEQKKYVEIIKTSSEALLTMINDVLDFSKIEAGRLELSEMNFDLIDTVEKVVDFLSIKAYGKGLGFILSIDKKIPYAVIGDPVRLRQVLINLISNAIKFTEKGKVCVDIKLENLKGDTALIKFSIIDTGIGIPKEKKGKLFKSFSQIDASANRKYEGTGLGLAISKQLVELMGGRIDVRSCMGRGSEFFFTVNLQLQENAIKLRDNQFSYIQGMHVLVICEGNKDYECLGAILSSWQLQIKVIDKRSSIKHRENILLNHMFDAVIITIEGVHLYKALLKEGYLGRTSDIILINTIAEEKKIRKVFKDKKIDCIVKPIKPFQLLSKITHCRRYSWEGSENYDKTLKVTSQEDKIPAVNASKIKATILLVEDNEINKKLASLILKNLGYKVIHAYNGKEALQILKSKKQKIGLILMDVQMPEMNGYETTEHIRSIEKNTGEHIYIIAITANAMEGDGKKCIAAGMDDYMSKPIRKKELQEIVEKYIE</sequence>
<evidence type="ECO:0000256" key="8">
    <source>
        <dbReference type="ARBA" id="ARBA00022777"/>
    </source>
</evidence>
<dbReference type="PANTHER" id="PTHR45339:SF1">
    <property type="entry name" value="HYBRID SIGNAL TRANSDUCTION HISTIDINE KINASE J"/>
    <property type="match status" value="1"/>
</dbReference>
<dbReference type="PRINTS" id="PR00344">
    <property type="entry name" value="BCTRLSENSOR"/>
</dbReference>
<organism evidence="18 19">
    <name type="scientific">Clostridium formicaceticum</name>
    <dbReference type="NCBI Taxonomy" id="1497"/>
    <lineage>
        <taxon>Bacteria</taxon>
        <taxon>Bacillati</taxon>
        <taxon>Bacillota</taxon>
        <taxon>Clostridia</taxon>
        <taxon>Eubacteriales</taxon>
        <taxon>Clostridiaceae</taxon>
        <taxon>Clostridium</taxon>
    </lineage>
</organism>
<protein>
    <recommendedName>
        <fullName evidence="14">Circadian input-output histidine kinase CikA</fullName>
        <ecNumber evidence="3">2.7.13.3</ecNumber>
    </recommendedName>
    <alternativeName>
        <fullName evidence="13">Sensory/regulatory protein RpfC</fullName>
    </alternativeName>
    <alternativeName>
        <fullName evidence="4">Stage 0 sporulation protein A homolog</fullName>
    </alternativeName>
</protein>
<evidence type="ECO:0000256" key="10">
    <source>
        <dbReference type="ARBA" id="ARBA00023012"/>
    </source>
</evidence>
<evidence type="ECO:0000256" key="2">
    <source>
        <dbReference type="ARBA" id="ARBA00006402"/>
    </source>
</evidence>
<dbReference type="InterPro" id="IPR005467">
    <property type="entry name" value="His_kinase_dom"/>
</dbReference>
<dbReference type="EMBL" id="CP020559">
    <property type="protein sequence ID" value="ARE88782.1"/>
    <property type="molecule type" value="Genomic_DNA"/>
</dbReference>
<dbReference type="Gene3D" id="1.10.287.130">
    <property type="match status" value="1"/>
</dbReference>
<dbReference type="SUPFAM" id="SSF52172">
    <property type="entry name" value="CheY-like"/>
    <property type="match status" value="2"/>
</dbReference>
<evidence type="ECO:0000313" key="18">
    <source>
        <dbReference type="EMBL" id="ARE88782.1"/>
    </source>
</evidence>
<evidence type="ECO:0000256" key="9">
    <source>
        <dbReference type="ARBA" id="ARBA00022840"/>
    </source>
</evidence>
<evidence type="ECO:0000256" key="4">
    <source>
        <dbReference type="ARBA" id="ARBA00018672"/>
    </source>
</evidence>
<feature type="domain" description="Response regulatory" evidence="17">
    <location>
        <begin position="607"/>
        <end position="727"/>
    </location>
</feature>
<feature type="domain" description="Histidine kinase" evidence="16">
    <location>
        <begin position="218"/>
        <end position="439"/>
    </location>
</feature>
<evidence type="ECO:0000256" key="13">
    <source>
        <dbReference type="ARBA" id="ARBA00068150"/>
    </source>
</evidence>
<dbReference type="FunFam" id="1.10.287.130:FF:000002">
    <property type="entry name" value="Two-component osmosensing histidine kinase"/>
    <property type="match status" value="1"/>
</dbReference>
<dbReference type="SUPFAM" id="SSF47384">
    <property type="entry name" value="Homodimeric domain of signal transducing histidine kinase"/>
    <property type="match status" value="1"/>
</dbReference>
<evidence type="ECO:0000256" key="6">
    <source>
        <dbReference type="ARBA" id="ARBA00022679"/>
    </source>
</evidence>
<evidence type="ECO:0000256" key="3">
    <source>
        <dbReference type="ARBA" id="ARBA00012438"/>
    </source>
</evidence>
<dbReference type="InterPro" id="IPR001789">
    <property type="entry name" value="Sig_transdc_resp-reg_receiver"/>
</dbReference>
<dbReference type="CDD" id="cd00082">
    <property type="entry name" value="HisKA"/>
    <property type="match status" value="1"/>
</dbReference>
<dbReference type="InterPro" id="IPR003594">
    <property type="entry name" value="HATPase_dom"/>
</dbReference>
<evidence type="ECO:0000256" key="1">
    <source>
        <dbReference type="ARBA" id="ARBA00000085"/>
    </source>
</evidence>
<dbReference type="GO" id="GO:0000155">
    <property type="term" value="F:phosphorelay sensor kinase activity"/>
    <property type="evidence" value="ECO:0007669"/>
    <property type="project" value="InterPro"/>
</dbReference>
<dbReference type="SMART" id="SM00387">
    <property type="entry name" value="HATPase_c"/>
    <property type="match status" value="1"/>
</dbReference>
<dbReference type="Pfam" id="PF00512">
    <property type="entry name" value="HisKA"/>
    <property type="match status" value="1"/>
</dbReference>
<dbReference type="InterPro" id="IPR011006">
    <property type="entry name" value="CheY-like_superfamily"/>
</dbReference>
<evidence type="ECO:0000259" key="17">
    <source>
        <dbReference type="PROSITE" id="PS50110"/>
    </source>
</evidence>
<evidence type="ECO:0000256" key="11">
    <source>
        <dbReference type="ARBA" id="ARBA00024867"/>
    </source>
</evidence>
<dbReference type="CDD" id="cd16922">
    <property type="entry name" value="HATPase_EvgS-ArcB-TorS-like"/>
    <property type="match status" value="1"/>
</dbReference>
<dbReference type="SUPFAM" id="SSF55874">
    <property type="entry name" value="ATPase domain of HSP90 chaperone/DNA topoisomerase II/histidine kinase"/>
    <property type="match status" value="1"/>
</dbReference>
<comment type="catalytic activity">
    <reaction evidence="1">
        <text>ATP + protein L-histidine = ADP + protein N-phospho-L-histidine.</text>
        <dbReference type="EC" id="2.7.13.3"/>
    </reaction>
</comment>
<proteinExistence type="inferred from homology"/>
<dbReference type="PROSITE" id="PS50110">
    <property type="entry name" value="RESPONSE_REGULATORY"/>
    <property type="match status" value="1"/>
</dbReference>
<accession>A0AAC9WH65</accession>
<comment type="subunit">
    <text evidence="12">At low DSF concentrations, interacts with RpfF.</text>
</comment>
<evidence type="ECO:0000256" key="12">
    <source>
        <dbReference type="ARBA" id="ARBA00064003"/>
    </source>
</evidence>
<dbReference type="CDD" id="cd17546">
    <property type="entry name" value="REC_hyHK_CKI1_RcsC-like"/>
    <property type="match status" value="1"/>
</dbReference>
<keyword evidence="6 18" id="KW-0808">Transferase</keyword>
<dbReference type="PANTHER" id="PTHR45339">
    <property type="entry name" value="HYBRID SIGNAL TRANSDUCTION HISTIDINE KINASE J"/>
    <property type="match status" value="1"/>
</dbReference>
<dbReference type="InterPro" id="IPR036097">
    <property type="entry name" value="HisK_dim/P_sf"/>
</dbReference>
<dbReference type="EC" id="2.7.13.3" evidence="3"/>
<dbReference type="Gene3D" id="3.30.565.10">
    <property type="entry name" value="Histidine kinase-like ATPase, C-terminal domain"/>
    <property type="match status" value="1"/>
</dbReference>
<dbReference type="PROSITE" id="PS50109">
    <property type="entry name" value="HIS_KIN"/>
    <property type="match status" value="1"/>
</dbReference>
<feature type="modified residue" description="4-aspartylphosphate" evidence="15">
    <location>
        <position position="658"/>
    </location>
</feature>
<gene>
    <name evidence="18" type="primary">barA_1</name>
    <name evidence="18" type="ORF">CLFO_31880</name>
</gene>
<comment type="similarity">
    <text evidence="2">In the N-terminal section; belongs to the phytochrome family.</text>
</comment>
<keyword evidence="10" id="KW-0902">Two-component regulatory system</keyword>
<dbReference type="Gene3D" id="3.40.50.2300">
    <property type="match status" value="1"/>
</dbReference>
<dbReference type="Pfam" id="PF00072">
    <property type="entry name" value="Response_reg"/>
    <property type="match status" value="1"/>
</dbReference>
<dbReference type="AlphaFoldDB" id="A0AAC9WH65"/>
<keyword evidence="9" id="KW-0067">ATP-binding</keyword>
<comment type="function">
    <text evidence="11">May play the central regulatory role in sporulation. It may be an element of the effector pathway responsible for the activation of sporulation genes in response to nutritional stress. Spo0A may act in concert with spo0H (a sigma factor) to control the expression of some genes that are critical to the sporulation process.</text>
</comment>
<dbReference type="Pfam" id="PF02518">
    <property type="entry name" value="HATPase_c"/>
    <property type="match status" value="1"/>
</dbReference>
<dbReference type="InterPro" id="IPR036890">
    <property type="entry name" value="HATPase_C_sf"/>
</dbReference>
<name>A0AAC9WH65_9CLOT</name>
<dbReference type="Proteomes" id="UP000192478">
    <property type="component" value="Chromosome"/>
</dbReference>
<keyword evidence="7" id="KW-0547">Nucleotide-binding</keyword>
<dbReference type="SMART" id="SM00388">
    <property type="entry name" value="HisKA"/>
    <property type="match status" value="1"/>
</dbReference>
<evidence type="ECO:0000259" key="16">
    <source>
        <dbReference type="PROSITE" id="PS50109"/>
    </source>
</evidence>
<dbReference type="SMART" id="SM00448">
    <property type="entry name" value="REC"/>
    <property type="match status" value="1"/>
</dbReference>
<dbReference type="InterPro" id="IPR003661">
    <property type="entry name" value="HisK_dim/P_dom"/>
</dbReference>
<evidence type="ECO:0000256" key="5">
    <source>
        <dbReference type="ARBA" id="ARBA00022553"/>
    </source>
</evidence>
<dbReference type="FunFam" id="3.30.565.10:FF:000010">
    <property type="entry name" value="Sensor histidine kinase RcsC"/>
    <property type="match status" value="1"/>
</dbReference>
<reference evidence="18 19" key="1">
    <citation type="submission" date="2017-03" db="EMBL/GenBank/DDBJ databases">
        <title>Complete sequence of Clostridium formicaceticum DSM 92.</title>
        <authorList>
            <person name="Poehlein A."/>
            <person name="Karl M."/>
            <person name="Bengelsdorf F.R."/>
            <person name="Duerre P."/>
            <person name="Daniel R."/>
        </authorList>
    </citation>
    <scope>NUCLEOTIDE SEQUENCE [LARGE SCALE GENOMIC DNA]</scope>
    <source>
        <strain evidence="18 19">DSM 92</strain>
    </source>
</reference>
<evidence type="ECO:0000256" key="7">
    <source>
        <dbReference type="ARBA" id="ARBA00022741"/>
    </source>
</evidence>
<evidence type="ECO:0000256" key="14">
    <source>
        <dbReference type="ARBA" id="ARBA00074306"/>
    </source>
</evidence>